<keyword evidence="7 10" id="KW-0472">Membrane</keyword>
<evidence type="ECO:0000256" key="7">
    <source>
        <dbReference type="ARBA" id="ARBA00023136"/>
    </source>
</evidence>
<protein>
    <recommendedName>
        <fullName evidence="10">ATP synthase epsilon chain</fullName>
    </recommendedName>
    <alternativeName>
        <fullName evidence="10">ATP synthase F1 sector epsilon subunit</fullName>
    </alternativeName>
    <alternativeName>
        <fullName evidence="10">F-ATPase epsilon subunit</fullName>
    </alternativeName>
</protein>
<dbReference type="PANTHER" id="PTHR13822">
    <property type="entry name" value="ATP SYNTHASE DELTA/EPSILON CHAIN"/>
    <property type="match status" value="1"/>
</dbReference>
<dbReference type="AlphaFoldDB" id="A0A1M5L0X4"/>
<proteinExistence type="inferred from homology"/>
<dbReference type="Gene3D" id="2.60.15.10">
    <property type="entry name" value="F0F1 ATP synthase delta/epsilon subunit, N-terminal"/>
    <property type="match status" value="1"/>
</dbReference>
<keyword evidence="9 10" id="KW-0066">ATP synthesis</keyword>
<comment type="subunit">
    <text evidence="10 11">F-type ATPases have 2 components, CF(1) - the catalytic core - and CF(0) - the membrane proton channel. CF(1) has five subunits: alpha(3), beta(3), gamma(1), delta(1), epsilon(1). CF(0) has three main subunits: a, b and c.</text>
</comment>
<dbReference type="GO" id="GO:0005524">
    <property type="term" value="F:ATP binding"/>
    <property type="evidence" value="ECO:0007669"/>
    <property type="project" value="UniProtKB-UniRule"/>
</dbReference>
<dbReference type="Proteomes" id="UP000184211">
    <property type="component" value="Unassembled WGS sequence"/>
</dbReference>
<dbReference type="InterPro" id="IPR001469">
    <property type="entry name" value="ATP_synth_F1_dsu/esu"/>
</dbReference>
<dbReference type="InterPro" id="IPR036771">
    <property type="entry name" value="ATPsynth_dsu/esu_N"/>
</dbReference>
<evidence type="ECO:0000256" key="8">
    <source>
        <dbReference type="ARBA" id="ARBA00023196"/>
    </source>
</evidence>
<accession>A0A1M5L0X4</accession>
<dbReference type="GO" id="GO:0005886">
    <property type="term" value="C:plasma membrane"/>
    <property type="evidence" value="ECO:0007669"/>
    <property type="project" value="UniProtKB-SubCell"/>
</dbReference>
<reference evidence="14" key="1">
    <citation type="submission" date="2016-11" db="EMBL/GenBank/DDBJ databases">
        <authorList>
            <person name="Varghese N."/>
            <person name="Submissions S."/>
        </authorList>
    </citation>
    <scope>NUCLEOTIDE SEQUENCE [LARGE SCALE GENOMIC DNA]</scope>
    <source>
        <strain evidence="14">DSM 28223</strain>
    </source>
</reference>
<keyword evidence="4 10" id="KW-0813">Transport</keyword>
<evidence type="ECO:0000313" key="14">
    <source>
        <dbReference type="Proteomes" id="UP000184211"/>
    </source>
</evidence>
<evidence type="ECO:0000259" key="12">
    <source>
        <dbReference type="Pfam" id="PF02823"/>
    </source>
</evidence>
<keyword evidence="6 10" id="KW-0406">Ion transport</keyword>
<dbReference type="NCBIfam" id="NF009978">
    <property type="entry name" value="PRK13443.1"/>
    <property type="match status" value="1"/>
</dbReference>
<name>A0A1M5L0X4_9RHOB</name>
<dbReference type="HAMAP" id="MF_00530">
    <property type="entry name" value="ATP_synth_epsil_bac"/>
    <property type="match status" value="1"/>
</dbReference>
<keyword evidence="5 10" id="KW-0375">Hydrogen ion transport</keyword>
<evidence type="ECO:0000313" key="13">
    <source>
        <dbReference type="EMBL" id="SHG58734.1"/>
    </source>
</evidence>
<keyword evidence="8 10" id="KW-0139">CF(1)</keyword>
<dbReference type="CDD" id="cd12152">
    <property type="entry name" value="F1-ATPase_delta"/>
    <property type="match status" value="1"/>
</dbReference>
<feature type="domain" description="ATP synthase F1 complex delta/epsilon subunit N-terminal" evidence="12">
    <location>
        <begin position="5"/>
        <end position="83"/>
    </location>
</feature>
<gene>
    <name evidence="10" type="primary">atpC</name>
    <name evidence="13" type="ORF">SAMN04488044_1129</name>
</gene>
<evidence type="ECO:0000256" key="6">
    <source>
        <dbReference type="ARBA" id="ARBA00023065"/>
    </source>
</evidence>
<sequence length="132" mass="13344">MAQTMQFDLVSPERALASLQATSVQIPGADGDMTAMPDHAPTITTLRPGVLTVEGPDGTASYAVTGGFAEINAEGTSVLAEKAIATADITAEDIDALIATAKDAADTAAAENKDAAAKNLADMEALRAALNV</sequence>
<evidence type="ECO:0000256" key="9">
    <source>
        <dbReference type="ARBA" id="ARBA00023310"/>
    </source>
</evidence>
<dbReference type="STRING" id="870908.SAMN04488044_1129"/>
<comment type="similarity">
    <text evidence="3 10 11">Belongs to the ATPase epsilon chain family.</text>
</comment>
<dbReference type="Pfam" id="PF02823">
    <property type="entry name" value="ATP-synt_DE_N"/>
    <property type="match status" value="1"/>
</dbReference>
<dbReference type="GO" id="GO:0045259">
    <property type="term" value="C:proton-transporting ATP synthase complex"/>
    <property type="evidence" value="ECO:0007669"/>
    <property type="project" value="UniProtKB-KW"/>
</dbReference>
<dbReference type="GO" id="GO:0046933">
    <property type="term" value="F:proton-transporting ATP synthase activity, rotational mechanism"/>
    <property type="evidence" value="ECO:0007669"/>
    <property type="project" value="UniProtKB-UniRule"/>
</dbReference>
<dbReference type="SUPFAM" id="SSF51344">
    <property type="entry name" value="Epsilon subunit of F1F0-ATP synthase N-terminal domain"/>
    <property type="match status" value="1"/>
</dbReference>
<organism evidence="13 14">
    <name type="scientific">Cognatishimia maritima</name>
    <dbReference type="NCBI Taxonomy" id="870908"/>
    <lineage>
        <taxon>Bacteria</taxon>
        <taxon>Pseudomonadati</taxon>
        <taxon>Pseudomonadota</taxon>
        <taxon>Alphaproteobacteria</taxon>
        <taxon>Rhodobacterales</taxon>
        <taxon>Paracoccaceae</taxon>
        <taxon>Cognatishimia</taxon>
    </lineage>
</organism>
<evidence type="ECO:0000256" key="1">
    <source>
        <dbReference type="ARBA" id="ARBA00003543"/>
    </source>
</evidence>
<dbReference type="GO" id="GO:0012505">
    <property type="term" value="C:endomembrane system"/>
    <property type="evidence" value="ECO:0007669"/>
    <property type="project" value="UniProtKB-SubCell"/>
</dbReference>
<evidence type="ECO:0000256" key="11">
    <source>
        <dbReference type="RuleBase" id="RU003656"/>
    </source>
</evidence>
<dbReference type="OrthoDB" id="9799969at2"/>
<evidence type="ECO:0000256" key="4">
    <source>
        <dbReference type="ARBA" id="ARBA00022448"/>
    </source>
</evidence>
<keyword evidence="10" id="KW-1003">Cell membrane</keyword>
<dbReference type="InterPro" id="IPR020546">
    <property type="entry name" value="ATP_synth_F1_dsu/esu_N"/>
</dbReference>
<dbReference type="NCBIfam" id="TIGR01216">
    <property type="entry name" value="ATP_synt_epsi"/>
    <property type="match status" value="1"/>
</dbReference>
<dbReference type="PANTHER" id="PTHR13822:SF10">
    <property type="entry name" value="ATP SYNTHASE EPSILON CHAIN, CHLOROPLASTIC"/>
    <property type="match status" value="1"/>
</dbReference>
<evidence type="ECO:0000256" key="3">
    <source>
        <dbReference type="ARBA" id="ARBA00005712"/>
    </source>
</evidence>
<evidence type="ECO:0000256" key="2">
    <source>
        <dbReference type="ARBA" id="ARBA00004184"/>
    </source>
</evidence>
<comment type="subcellular location">
    <subcellularLocation>
        <location evidence="10">Cell membrane</location>
        <topology evidence="10">Peripheral membrane protein</topology>
    </subcellularLocation>
    <subcellularLocation>
        <location evidence="2">Endomembrane system</location>
        <topology evidence="2">Peripheral membrane protein</topology>
    </subcellularLocation>
</comment>
<evidence type="ECO:0000256" key="5">
    <source>
        <dbReference type="ARBA" id="ARBA00022781"/>
    </source>
</evidence>
<dbReference type="NCBIfam" id="NF001851">
    <property type="entry name" value="PRK00571.2-4"/>
    <property type="match status" value="1"/>
</dbReference>
<evidence type="ECO:0000256" key="10">
    <source>
        <dbReference type="HAMAP-Rule" id="MF_00530"/>
    </source>
</evidence>
<comment type="function">
    <text evidence="1 10">Produces ATP from ADP in the presence of a proton gradient across the membrane.</text>
</comment>
<dbReference type="EMBL" id="FQWM01000001">
    <property type="protein sequence ID" value="SHG58734.1"/>
    <property type="molecule type" value="Genomic_DNA"/>
</dbReference>
<dbReference type="RefSeq" id="WP_072791433.1">
    <property type="nucleotide sequence ID" value="NZ_FQWM01000001.1"/>
</dbReference>
<keyword evidence="14" id="KW-1185">Reference proteome</keyword>